<proteinExistence type="predicted"/>
<evidence type="ECO:0000313" key="3">
    <source>
        <dbReference type="EMBL" id="MDR7332451.1"/>
    </source>
</evidence>
<organism evidence="3 4">
    <name type="scientific">Roseateles asaccharophilus</name>
    <dbReference type="NCBI Taxonomy" id="582607"/>
    <lineage>
        <taxon>Bacteria</taxon>
        <taxon>Pseudomonadati</taxon>
        <taxon>Pseudomonadota</taxon>
        <taxon>Betaproteobacteria</taxon>
        <taxon>Burkholderiales</taxon>
        <taxon>Sphaerotilaceae</taxon>
        <taxon>Roseateles</taxon>
    </lineage>
</organism>
<dbReference type="Pfam" id="PF23639">
    <property type="entry name" value="DUF7146"/>
    <property type="match status" value="1"/>
</dbReference>
<name>A0ABU2A5H1_9BURK</name>
<evidence type="ECO:0000259" key="1">
    <source>
        <dbReference type="Pfam" id="PF13362"/>
    </source>
</evidence>
<feature type="domain" description="Toprim" evidence="1">
    <location>
        <begin position="220"/>
        <end position="301"/>
    </location>
</feature>
<dbReference type="CDD" id="cd01029">
    <property type="entry name" value="TOPRIM_primases"/>
    <property type="match status" value="1"/>
</dbReference>
<evidence type="ECO:0000313" key="4">
    <source>
        <dbReference type="Proteomes" id="UP001180825"/>
    </source>
</evidence>
<dbReference type="Pfam" id="PF13362">
    <property type="entry name" value="Toprim_3"/>
    <property type="match status" value="1"/>
</dbReference>
<gene>
    <name evidence="3" type="ORF">J2X21_001577</name>
</gene>
<accession>A0ABU2A5H1</accession>
<dbReference type="EMBL" id="JAVDXV010000002">
    <property type="protein sequence ID" value="MDR7332451.1"/>
    <property type="molecule type" value="Genomic_DNA"/>
</dbReference>
<reference evidence="3 4" key="1">
    <citation type="submission" date="2023-07" db="EMBL/GenBank/DDBJ databases">
        <title>Sorghum-associated microbial communities from plants grown in Nebraska, USA.</title>
        <authorList>
            <person name="Schachtman D."/>
        </authorList>
    </citation>
    <scope>NUCLEOTIDE SEQUENCE [LARGE SCALE GENOMIC DNA]</scope>
    <source>
        <strain evidence="3 4">BE316</strain>
    </source>
</reference>
<dbReference type="RefSeq" id="WP_310326945.1">
    <property type="nucleotide sequence ID" value="NZ_JAVDXV010000002.1"/>
</dbReference>
<feature type="domain" description="DUF7146" evidence="2">
    <location>
        <begin position="104"/>
        <end position="212"/>
    </location>
</feature>
<evidence type="ECO:0000259" key="2">
    <source>
        <dbReference type="Pfam" id="PF23639"/>
    </source>
</evidence>
<sequence>MAADLERAFRLEVLATLGHAPEVVEPGKLQRFATRDRRHDDAGWCLMFEDRRGGVYGCYRAGFQRTWTARDRRTLTPSERAELARQVEAATRQRLTLQRERWAKHAARNAEVWARCLPLTPGDPVASYLRRRGFDGVWPLPAALRLHPALPYWHEGALLGAFPAMVAPLSGPDGRTVALHRTYLTPAGRKADVPSVKKLSGASGPLAGAAIRLHEPAGRCMGIAEGIETALAATCMTGLPSVAAYCAGNLAAWQWPASLQRLVILADADNAGRQAADALRRRALAAGLRVEVMAPTDAGAD</sequence>
<dbReference type="InterPro" id="IPR034154">
    <property type="entry name" value="TOPRIM_DnaG/twinkle"/>
</dbReference>
<dbReference type="Gene3D" id="3.40.1360.10">
    <property type="match status" value="1"/>
</dbReference>
<dbReference type="Proteomes" id="UP001180825">
    <property type="component" value="Unassembled WGS sequence"/>
</dbReference>
<comment type="caution">
    <text evidence="3">The sequence shown here is derived from an EMBL/GenBank/DDBJ whole genome shotgun (WGS) entry which is preliminary data.</text>
</comment>
<dbReference type="InterPro" id="IPR055570">
    <property type="entry name" value="DUF7146"/>
</dbReference>
<dbReference type="InterPro" id="IPR006171">
    <property type="entry name" value="TOPRIM_dom"/>
</dbReference>
<protein>
    <submittedName>
        <fullName evidence="3">Phage/plasmid primase-like uncharacterized protein</fullName>
    </submittedName>
</protein>
<keyword evidence="4" id="KW-1185">Reference proteome</keyword>